<dbReference type="Proteomes" id="UP000254343">
    <property type="component" value="Unassembled WGS sequence"/>
</dbReference>
<dbReference type="AlphaFoldDB" id="A0A380W2A2"/>
<gene>
    <name evidence="2" type="ORF">NCTC12722_00224</name>
</gene>
<accession>A0A380W2A2</accession>
<feature type="domain" description="Replication-associated protein ORF2/G2P" evidence="1">
    <location>
        <begin position="2"/>
        <end position="116"/>
    </location>
</feature>
<dbReference type="Pfam" id="PF23343">
    <property type="entry name" value="REP_ORF2-G2P"/>
    <property type="match status" value="1"/>
</dbReference>
<dbReference type="OrthoDB" id="7595563at2"/>
<proteinExistence type="predicted"/>
<reference evidence="2 3" key="1">
    <citation type="submission" date="2018-06" db="EMBL/GenBank/DDBJ databases">
        <authorList>
            <consortium name="Pathogen Informatics"/>
            <person name="Doyle S."/>
        </authorList>
    </citation>
    <scope>NUCLEOTIDE SEQUENCE [LARGE SCALE GENOMIC DNA]</scope>
    <source>
        <strain evidence="2 3">NCTC12722</strain>
    </source>
</reference>
<dbReference type="RefSeq" id="WP_002717848.1">
    <property type="nucleotide sequence ID" value="NZ_UIGB01000001.1"/>
</dbReference>
<evidence type="ECO:0000259" key="1">
    <source>
        <dbReference type="Pfam" id="PF23343"/>
    </source>
</evidence>
<organism evidence="2 3">
    <name type="scientific">Afipia felis</name>
    <name type="common">Cat scratch disease bacillus</name>
    <dbReference type="NCBI Taxonomy" id="1035"/>
    <lineage>
        <taxon>Bacteria</taxon>
        <taxon>Pseudomonadati</taxon>
        <taxon>Pseudomonadota</taxon>
        <taxon>Alphaproteobacteria</taxon>
        <taxon>Hyphomicrobiales</taxon>
        <taxon>Nitrobacteraceae</taxon>
        <taxon>Afipia</taxon>
    </lineage>
</organism>
<dbReference type="InterPro" id="IPR056906">
    <property type="entry name" value="ORF2/G2P_dom"/>
</dbReference>
<protein>
    <recommendedName>
        <fullName evidence="1">Replication-associated protein ORF2/G2P domain-containing protein</fullName>
    </recommendedName>
</protein>
<evidence type="ECO:0000313" key="2">
    <source>
        <dbReference type="EMBL" id="SUU83064.1"/>
    </source>
</evidence>
<dbReference type="EMBL" id="UIGB01000001">
    <property type="protein sequence ID" value="SUU83064.1"/>
    <property type="molecule type" value="Genomic_DNA"/>
</dbReference>
<name>A0A380W2A2_AFIFE</name>
<evidence type="ECO:0000313" key="3">
    <source>
        <dbReference type="Proteomes" id="UP000254343"/>
    </source>
</evidence>
<sequence length="132" mass="15217">MAVTLTMKMRANGRTNDLIAASANCRHFLNRLNAKSLGAAAKRYGKKLKTFAVIEQNLEGRLHYHMIIDRPPHIAGDDFSALIRKQWRKTDFGYRHVDIQPMTSDGWISYILKGRQKNGCLHDHIDWNHCSR</sequence>